<gene>
    <name evidence="1" type="ORF">MmTuc01_0273</name>
</gene>
<evidence type="ECO:0000313" key="1">
    <source>
        <dbReference type="EMBL" id="AGF95722.1"/>
    </source>
</evidence>
<accession>M1P5Q2</accession>
<dbReference type="KEGG" id="mmaz:MmTuc01_0273"/>
<organism evidence="1 2">
    <name type="scientific">Methanosarcina mazei Tuc01</name>
    <dbReference type="NCBI Taxonomy" id="1236903"/>
    <lineage>
        <taxon>Archaea</taxon>
        <taxon>Methanobacteriati</taxon>
        <taxon>Methanobacteriota</taxon>
        <taxon>Stenosarchaea group</taxon>
        <taxon>Methanomicrobia</taxon>
        <taxon>Methanosarcinales</taxon>
        <taxon>Methanosarcinaceae</taxon>
        <taxon>Methanosarcina</taxon>
    </lineage>
</organism>
<dbReference type="Proteomes" id="UP000011718">
    <property type="component" value="Chromosome"/>
</dbReference>
<dbReference type="BioCyc" id="MMAZ1236903:G139K-270-MONOMER"/>
<name>M1P5Q2_METMZ</name>
<evidence type="ECO:0000313" key="2">
    <source>
        <dbReference type="Proteomes" id="UP000011718"/>
    </source>
</evidence>
<sequence length="38" mass="4793">MEISFRQFTCERIAHNREEHIRKRENISEKRESFRNKS</sequence>
<dbReference type="HOGENOM" id="CLU_3322956_0_0_2"/>
<dbReference type="EMBL" id="CP004144">
    <property type="protein sequence ID" value="AGF95722.1"/>
    <property type="molecule type" value="Genomic_DNA"/>
</dbReference>
<dbReference type="AlphaFoldDB" id="M1P5Q2"/>
<proteinExistence type="predicted"/>
<protein>
    <submittedName>
        <fullName evidence="1">Uncharacterized protein</fullName>
    </submittedName>
</protein>
<reference evidence="1 2" key="1">
    <citation type="journal article" date="2013" name="Genome Announc.">
        <title>Complete Genome of a Methanosarcina mazei Strain Isolated from Sediment Samples from an Amazonian Flooded Area.</title>
        <authorList>
            <person name="Assis das Gracas D."/>
            <person name="Thiago Juca Ramos R."/>
            <person name="Vieira Araujo A.C."/>
            <person name="Zahlouth R."/>
            <person name="Ribeiro Carneiro A."/>
            <person name="Souza Lopes T."/>
            <person name="Azevedo Barauna R."/>
            <person name="Azevedo V."/>
            <person name="Cruz Schneider M.P."/>
            <person name="Pellizari V.H."/>
            <person name="Silva A."/>
        </authorList>
    </citation>
    <scope>NUCLEOTIDE SEQUENCE [LARGE SCALE GENOMIC DNA]</scope>
    <source>
        <strain evidence="1 2">Tuc01</strain>
    </source>
</reference>